<name>A0A8S3IP82_9BILA</name>
<dbReference type="AlphaFoldDB" id="A0A8S3IP82"/>
<dbReference type="EMBL" id="CAJOBI010333162">
    <property type="protein sequence ID" value="CAF5201777.1"/>
    <property type="molecule type" value="Genomic_DNA"/>
</dbReference>
<proteinExistence type="predicted"/>
<comment type="caution">
    <text evidence="1">The sequence shown here is derived from an EMBL/GenBank/DDBJ whole genome shotgun (WGS) entry which is preliminary data.</text>
</comment>
<evidence type="ECO:0000313" key="1">
    <source>
        <dbReference type="EMBL" id="CAF5201777.1"/>
    </source>
</evidence>
<dbReference type="InterPro" id="IPR026983">
    <property type="entry name" value="DHC"/>
</dbReference>
<protein>
    <recommendedName>
        <fullName evidence="3">Dynein heavy chain coiled coil stalk domain-containing protein</fullName>
    </recommendedName>
</protein>
<feature type="non-terminal residue" evidence="1">
    <location>
        <position position="1"/>
    </location>
</feature>
<sequence length="116" mass="13059">IDLLRTKRNEVQTLKDNYLNGLKQLDYARVAIDAMKKELTELQPKLKETAIVVENLMVRIEQETAEVEARKEIVAADEAVANEAAAKSQSIKDECENELMEALPALKEAEEALSKF</sequence>
<accession>A0A8S3IP82</accession>
<organism evidence="1 2">
    <name type="scientific">Rotaria magnacalcarata</name>
    <dbReference type="NCBI Taxonomy" id="392030"/>
    <lineage>
        <taxon>Eukaryota</taxon>
        <taxon>Metazoa</taxon>
        <taxon>Spiralia</taxon>
        <taxon>Gnathifera</taxon>
        <taxon>Rotifera</taxon>
        <taxon>Eurotatoria</taxon>
        <taxon>Bdelloidea</taxon>
        <taxon>Philodinida</taxon>
        <taxon>Philodinidae</taxon>
        <taxon>Rotaria</taxon>
    </lineage>
</organism>
<dbReference type="GO" id="GO:0051959">
    <property type="term" value="F:dynein light intermediate chain binding"/>
    <property type="evidence" value="ECO:0007669"/>
    <property type="project" value="InterPro"/>
</dbReference>
<dbReference type="Gene3D" id="1.20.920.20">
    <property type="match status" value="1"/>
</dbReference>
<dbReference type="GO" id="GO:0007018">
    <property type="term" value="P:microtubule-based movement"/>
    <property type="evidence" value="ECO:0007669"/>
    <property type="project" value="InterPro"/>
</dbReference>
<dbReference type="Proteomes" id="UP000676336">
    <property type="component" value="Unassembled WGS sequence"/>
</dbReference>
<dbReference type="GO" id="GO:0045505">
    <property type="term" value="F:dynein intermediate chain binding"/>
    <property type="evidence" value="ECO:0007669"/>
    <property type="project" value="InterPro"/>
</dbReference>
<dbReference type="GO" id="GO:0030286">
    <property type="term" value="C:dynein complex"/>
    <property type="evidence" value="ECO:0007669"/>
    <property type="project" value="InterPro"/>
</dbReference>
<gene>
    <name evidence="1" type="ORF">SMN809_LOCUS75720</name>
</gene>
<reference evidence="1" key="1">
    <citation type="submission" date="2021-02" db="EMBL/GenBank/DDBJ databases">
        <authorList>
            <person name="Nowell W R."/>
        </authorList>
    </citation>
    <scope>NUCLEOTIDE SEQUENCE</scope>
</reference>
<evidence type="ECO:0000313" key="2">
    <source>
        <dbReference type="Proteomes" id="UP000676336"/>
    </source>
</evidence>
<dbReference type="PANTHER" id="PTHR22878:SF71">
    <property type="entry name" value="DYNEIN, AXONEMAL, HEAVY CHAIN 3"/>
    <property type="match status" value="1"/>
</dbReference>
<dbReference type="PANTHER" id="PTHR22878">
    <property type="entry name" value="DYNEIN HEAVY CHAIN 6, AXONEMAL-LIKE-RELATED"/>
    <property type="match status" value="1"/>
</dbReference>
<evidence type="ECO:0008006" key="3">
    <source>
        <dbReference type="Google" id="ProtNLM"/>
    </source>
</evidence>